<organism evidence="1 2">
    <name type="scientific">Plutella xylostella</name>
    <name type="common">Diamondback moth</name>
    <name type="synonym">Plutella maculipennis</name>
    <dbReference type="NCBI Taxonomy" id="51655"/>
    <lineage>
        <taxon>Eukaryota</taxon>
        <taxon>Metazoa</taxon>
        <taxon>Ecdysozoa</taxon>
        <taxon>Arthropoda</taxon>
        <taxon>Hexapoda</taxon>
        <taxon>Insecta</taxon>
        <taxon>Pterygota</taxon>
        <taxon>Neoptera</taxon>
        <taxon>Endopterygota</taxon>
        <taxon>Lepidoptera</taxon>
        <taxon>Glossata</taxon>
        <taxon>Ditrysia</taxon>
        <taxon>Yponomeutoidea</taxon>
        <taxon>Plutellidae</taxon>
        <taxon>Plutella</taxon>
    </lineage>
</organism>
<dbReference type="Proteomes" id="UP000823941">
    <property type="component" value="Chromosome 25"/>
</dbReference>
<evidence type="ECO:0000313" key="1">
    <source>
        <dbReference type="EMBL" id="KAG7297648.1"/>
    </source>
</evidence>
<comment type="caution">
    <text evidence="1">The sequence shown here is derived from an EMBL/GenBank/DDBJ whole genome shotgun (WGS) entry which is preliminary data.</text>
</comment>
<evidence type="ECO:0000313" key="2">
    <source>
        <dbReference type="Proteomes" id="UP000823941"/>
    </source>
</evidence>
<name>A0ABQ7PY40_PLUXY</name>
<protein>
    <submittedName>
        <fullName evidence="1">Uncharacterized protein</fullName>
    </submittedName>
</protein>
<reference evidence="1 2" key="1">
    <citation type="submission" date="2021-06" db="EMBL/GenBank/DDBJ databases">
        <title>A haploid diamondback moth (Plutella xylostella L.) genome assembly resolves 31 chromosomes and identifies a diamide resistance mutation.</title>
        <authorList>
            <person name="Ward C.M."/>
            <person name="Perry K.D."/>
            <person name="Baker G."/>
            <person name="Powis K."/>
            <person name="Heckel D.G."/>
            <person name="Baxter S.W."/>
        </authorList>
    </citation>
    <scope>NUCLEOTIDE SEQUENCE [LARGE SCALE GENOMIC DNA]</scope>
    <source>
        <strain evidence="1 2">LV</strain>
        <tissue evidence="1">Single pupa</tissue>
    </source>
</reference>
<gene>
    <name evidence="1" type="ORF">JYU34_018360</name>
</gene>
<dbReference type="EMBL" id="JAHIBW010000025">
    <property type="protein sequence ID" value="KAG7297648.1"/>
    <property type="molecule type" value="Genomic_DNA"/>
</dbReference>
<proteinExistence type="predicted"/>
<sequence>MSAVYNKSRKQWLRRTFQREYLNQYPSIYQEAAISRGRPAARNFVNLRSSAKSRVS</sequence>
<accession>A0ABQ7PY40</accession>
<keyword evidence="2" id="KW-1185">Reference proteome</keyword>